<dbReference type="Ensembl" id="ENSCVAT00000008638.1">
    <property type="protein sequence ID" value="ENSCVAP00000022699.1"/>
    <property type="gene ID" value="ENSCVAG00000005644.1"/>
</dbReference>
<reference evidence="4" key="1">
    <citation type="submission" date="2025-08" db="UniProtKB">
        <authorList>
            <consortium name="Ensembl"/>
        </authorList>
    </citation>
    <scope>IDENTIFICATION</scope>
</reference>
<dbReference type="AlphaFoldDB" id="A0A3Q2DUX6"/>
<feature type="domain" description="DOP1-like TPR" evidence="3">
    <location>
        <begin position="89"/>
        <end position="447"/>
    </location>
</feature>
<dbReference type="Pfam" id="PF24598">
    <property type="entry name" value="DOP1_C"/>
    <property type="match status" value="1"/>
</dbReference>
<name>A0A3Q2DUX6_CYPVA</name>
<protein>
    <submittedName>
        <fullName evidence="4">DOP1 leucine zipper like protein B</fullName>
    </submittedName>
</protein>
<feature type="domain" description="DOP1-like C-terminal" evidence="2">
    <location>
        <begin position="658"/>
        <end position="1099"/>
    </location>
</feature>
<feature type="compositionally biased region" description="Basic and acidic residues" evidence="1">
    <location>
        <begin position="12"/>
        <end position="23"/>
    </location>
</feature>
<organism evidence="4 5">
    <name type="scientific">Cyprinodon variegatus</name>
    <name type="common">Sheepshead minnow</name>
    <dbReference type="NCBI Taxonomy" id="28743"/>
    <lineage>
        <taxon>Eukaryota</taxon>
        <taxon>Metazoa</taxon>
        <taxon>Chordata</taxon>
        <taxon>Craniata</taxon>
        <taxon>Vertebrata</taxon>
        <taxon>Euteleostomi</taxon>
        <taxon>Actinopterygii</taxon>
        <taxon>Neopterygii</taxon>
        <taxon>Teleostei</taxon>
        <taxon>Neoteleostei</taxon>
        <taxon>Acanthomorphata</taxon>
        <taxon>Ovalentaria</taxon>
        <taxon>Atherinomorphae</taxon>
        <taxon>Cyprinodontiformes</taxon>
        <taxon>Cyprinodontidae</taxon>
        <taxon>Cyprinodon</taxon>
    </lineage>
</organism>
<dbReference type="GO" id="GO:0006895">
    <property type="term" value="P:Golgi to endosome transport"/>
    <property type="evidence" value="ECO:0007669"/>
    <property type="project" value="InterPro"/>
</dbReference>
<evidence type="ECO:0000313" key="4">
    <source>
        <dbReference type="Ensembl" id="ENSCVAP00000022699.1"/>
    </source>
</evidence>
<accession>A0A3Q2DUX6</accession>
<dbReference type="PANTHER" id="PTHR14042">
    <property type="entry name" value="DOPEY-RELATED"/>
    <property type="match status" value="1"/>
</dbReference>
<dbReference type="GO" id="GO:0005802">
    <property type="term" value="C:trans-Golgi network"/>
    <property type="evidence" value="ECO:0007669"/>
    <property type="project" value="TreeGrafter"/>
</dbReference>
<feature type="region of interest" description="Disordered" evidence="1">
    <location>
        <begin position="1"/>
        <end position="64"/>
    </location>
</feature>
<evidence type="ECO:0000313" key="5">
    <source>
        <dbReference type="Proteomes" id="UP000265020"/>
    </source>
</evidence>
<dbReference type="InterPro" id="IPR040314">
    <property type="entry name" value="DOP1"/>
</dbReference>
<feature type="compositionally biased region" description="Polar residues" evidence="1">
    <location>
        <begin position="1"/>
        <end position="11"/>
    </location>
</feature>
<dbReference type="GO" id="GO:0005768">
    <property type="term" value="C:endosome"/>
    <property type="evidence" value="ECO:0007669"/>
    <property type="project" value="TreeGrafter"/>
</dbReference>
<evidence type="ECO:0000256" key="1">
    <source>
        <dbReference type="SAM" id="MobiDB-lite"/>
    </source>
</evidence>
<dbReference type="InterPro" id="IPR056459">
    <property type="entry name" value="TPR_DOP1"/>
</dbReference>
<dbReference type="Pfam" id="PF24601">
    <property type="entry name" value="TPR_DOP1"/>
    <property type="match status" value="1"/>
</dbReference>
<evidence type="ECO:0000259" key="2">
    <source>
        <dbReference type="Pfam" id="PF24598"/>
    </source>
</evidence>
<sequence>GAQRNKQNQRWSLEKGRERRSHDPVSAGYPGFHNYKDGGLVNGLRRVESERTQASDSLSSEDEEDLELEAMARSRLLKQEREKREAINSLFRHVLLYPVAGGWRRLLQGLALLDSLLRSSPECHLVDALCCTSLDTSSAAHLNLVSNLLQRHQQAQDGKCFYGCLLSPASSPSVPPSLLIELLVSLCLRILRSHYPSYLSLTPLDLQGNREVQVKSVTVLTRIVNQLSFMVRGQECSKATLDSIHKLLTCCKVQQYALLSLSASMYISQKAADKASSKGAELLDEQGGLSEESLLNLGAGGAQEQYPLQIELLKLLQALIVLEYHVWPGGVWQTAVLFQQSIKAAQYVQSHPITAQGMFVSSAARALQPQYGYAMHPHWVSLLCSSLPYLGRSLGIIVSPLISQICKNMDELVKLHDITSRRENIAPDYPLTLLEGLTTITHYCLLDNKKVRLYYSLVACDPVDVRNARNAVLEALPHMLSCMALLWGVVYREEIQKRASDSGHSSKHASTSVYFKSSKVLRQRILQFLLPLTGHYGVQLMASVGVVWSNRKGKRRHKNQVRTTPCWKVLPVPSEARLIIVELIKSLHTLNTETVLHLVKEVVKRPHQIKGDQKATLVDIPMLQFSYAYIQSSTWRHLDISCCWGQFSSMIAAFLYFIDSLEGLQMLNDFVNRLPNMDSKKDSKDLQEVTQRILEAVGGIAGSSLEQTSWLSRSLEVKVQSQICPEAEEPDDADSMTQANAMVSSSAPSVYSVQALTLLAEILAPLLDMVYRSDEKEKAVPLISRLLYYVFPYLKNHSAYNMPSFAAGAQLVSSLSGYACTKRAWKKEVFELFMDPFFFTMEASCAHSWKSIIDHLLTHEKTMFKDLMGMQSSSLKLFPSADQKPMLLKRQAFAMFSGELDQYHLYLPLIQERLTETLRMNPSPAVSAQMFLMFRVLLLRISSQHQTSLWPIMVTELIRIFARLEKSLKLNKVMRGPLDKNGPVNFSQAELDMYLSACKFLDTSLAFPPEKMPLFQMYRWAFVPEVDVSRYSGPENALIEGEQECTPHVVRVLEGIQQRYGVIKLNPEESATEHLEFPLLSQSSLSSITQLMPFLRTLCCSFQVPPPVSQSAAPFPIADYPAASSHTVLSRLEDIIEKEFLDPMEIKD</sequence>
<dbReference type="GO" id="GO:0005829">
    <property type="term" value="C:cytosol"/>
    <property type="evidence" value="ECO:0007669"/>
    <property type="project" value="GOC"/>
</dbReference>
<proteinExistence type="predicted"/>
<dbReference type="Proteomes" id="UP000265020">
    <property type="component" value="Unassembled WGS sequence"/>
</dbReference>
<dbReference type="GeneTree" id="ENSGT00390000016421"/>
<dbReference type="PANTHER" id="PTHR14042:SF23">
    <property type="entry name" value="PROTEIN DOPEY-2"/>
    <property type="match status" value="1"/>
</dbReference>
<evidence type="ECO:0000259" key="3">
    <source>
        <dbReference type="Pfam" id="PF24601"/>
    </source>
</evidence>
<dbReference type="InterPro" id="IPR056457">
    <property type="entry name" value="DOP1_C"/>
</dbReference>
<reference evidence="4" key="2">
    <citation type="submission" date="2025-09" db="UniProtKB">
        <authorList>
            <consortium name="Ensembl"/>
        </authorList>
    </citation>
    <scope>IDENTIFICATION</scope>
</reference>
<keyword evidence="5" id="KW-1185">Reference proteome</keyword>